<organism evidence="1 2">
    <name type="scientific">Georgenia daeguensis</name>
    <dbReference type="NCBI Taxonomy" id="908355"/>
    <lineage>
        <taxon>Bacteria</taxon>
        <taxon>Bacillati</taxon>
        <taxon>Actinomycetota</taxon>
        <taxon>Actinomycetes</taxon>
        <taxon>Micrococcales</taxon>
        <taxon>Bogoriellaceae</taxon>
        <taxon>Georgenia</taxon>
    </lineage>
</organism>
<evidence type="ECO:0000313" key="1">
    <source>
        <dbReference type="EMBL" id="GAA4287036.1"/>
    </source>
</evidence>
<proteinExistence type="predicted"/>
<gene>
    <name evidence="1" type="ORF">GCM10022262_13950</name>
</gene>
<name>A0ABP8ESU8_9MICO</name>
<dbReference type="InterPro" id="IPR008972">
    <property type="entry name" value="Cupredoxin"/>
</dbReference>
<keyword evidence="2" id="KW-1185">Reference proteome</keyword>
<protein>
    <submittedName>
        <fullName evidence="1">Uncharacterized protein</fullName>
    </submittedName>
</protein>
<dbReference type="RefSeq" id="WP_345039210.1">
    <property type="nucleotide sequence ID" value="NZ_BAABBA010000005.1"/>
</dbReference>
<accession>A0ABP8ESU8</accession>
<dbReference type="Gene3D" id="2.60.40.420">
    <property type="entry name" value="Cupredoxins - blue copper proteins"/>
    <property type="match status" value="1"/>
</dbReference>
<dbReference type="EMBL" id="BAABBA010000005">
    <property type="protein sequence ID" value="GAA4287036.1"/>
    <property type="molecule type" value="Genomic_DNA"/>
</dbReference>
<dbReference type="Proteomes" id="UP001499841">
    <property type="component" value="Unassembled WGS sequence"/>
</dbReference>
<evidence type="ECO:0000313" key="2">
    <source>
        <dbReference type="Proteomes" id="UP001499841"/>
    </source>
</evidence>
<sequence length="66" mass="7364">MRVARASTCRQAAGLPDTYGVDDFPVIVQDRRLTADGELDLESDGNEVGCWAARSRRTARWAPTRR</sequence>
<comment type="caution">
    <text evidence="1">The sequence shown here is derived from an EMBL/GenBank/DDBJ whole genome shotgun (WGS) entry which is preliminary data.</text>
</comment>
<reference evidence="2" key="1">
    <citation type="journal article" date="2019" name="Int. J. Syst. Evol. Microbiol.">
        <title>The Global Catalogue of Microorganisms (GCM) 10K type strain sequencing project: providing services to taxonomists for standard genome sequencing and annotation.</title>
        <authorList>
            <consortium name="The Broad Institute Genomics Platform"/>
            <consortium name="The Broad Institute Genome Sequencing Center for Infectious Disease"/>
            <person name="Wu L."/>
            <person name="Ma J."/>
        </authorList>
    </citation>
    <scope>NUCLEOTIDE SEQUENCE [LARGE SCALE GENOMIC DNA]</scope>
    <source>
        <strain evidence="2">JCM 17459</strain>
    </source>
</reference>